<evidence type="ECO:0000256" key="1">
    <source>
        <dbReference type="SAM" id="MobiDB-lite"/>
    </source>
</evidence>
<reference evidence="2 3" key="1">
    <citation type="journal article" date="2016" name="Nat. Commun.">
        <title>Thousands of microbial genomes shed light on interconnected biogeochemical processes in an aquifer system.</title>
        <authorList>
            <person name="Anantharaman K."/>
            <person name="Brown C.T."/>
            <person name="Hug L.A."/>
            <person name="Sharon I."/>
            <person name="Castelle C.J."/>
            <person name="Probst A.J."/>
            <person name="Thomas B.C."/>
            <person name="Singh A."/>
            <person name="Wilkins M.J."/>
            <person name="Karaoz U."/>
            <person name="Brodie E.L."/>
            <person name="Williams K.H."/>
            <person name="Hubbard S.S."/>
            <person name="Banfield J.F."/>
        </authorList>
    </citation>
    <scope>NUCLEOTIDE SEQUENCE [LARGE SCALE GENOMIC DNA]</scope>
</reference>
<proteinExistence type="predicted"/>
<dbReference type="EMBL" id="MGJM01000004">
    <property type="protein sequence ID" value="OGN07066.1"/>
    <property type="molecule type" value="Genomic_DNA"/>
</dbReference>
<evidence type="ECO:0000313" key="2">
    <source>
        <dbReference type="EMBL" id="OGN07066.1"/>
    </source>
</evidence>
<feature type="region of interest" description="Disordered" evidence="1">
    <location>
        <begin position="111"/>
        <end position="144"/>
    </location>
</feature>
<comment type="caution">
    <text evidence="2">The sequence shown here is derived from an EMBL/GenBank/DDBJ whole genome shotgun (WGS) entry which is preliminary data.</text>
</comment>
<sequence length="144" mass="15642">MRKKKSVAPARRGRPEKPLRKKGAGRKKSAKPWKKAARKHDDFVIVSEKIVRHGQKRGLPEGFVTGAKAAAAFADDHQDEILAEDPDLDRLNDDELARVLGLGRNATEACENANTGDYSNAPPPTAASPAIETPRRPGLDANDD</sequence>
<feature type="region of interest" description="Disordered" evidence="1">
    <location>
        <begin position="1"/>
        <end position="38"/>
    </location>
</feature>
<name>A0A1F8F4A1_9BACT</name>
<protein>
    <submittedName>
        <fullName evidence="2">Uncharacterized protein</fullName>
    </submittedName>
</protein>
<accession>A0A1F8F4A1</accession>
<feature type="compositionally biased region" description="Basic residues" evidence="1">
    <location>
        <begin position="19"/>
        <end position="38"/>
    </location>
</feature>
<gene>
    <name evidence="2" type="ORF">A2669_02325</name>
</gene>
<dbReference type="Proteomes" id="UP000177605">
    <property type="component" value="Unassembled WGS sequence"/>
</dbReference>
<feature type="compositionally biased region" description="Basic residues" evidence="1">
    <location>
        <begin position="1"/>
        <end position="12"/>
    </location>
</feature>
<evidence type="ECO:0000313" key="3">
    <source>
        <dbReference type="Proteomes" id="UP000177605"/>
    </source>
</evidence>
<organism evidence="2 3">
    <name type="scientific">Candidatus Yanofskybacteria bacterium RIFCSPHIGHO2_01_FULL_48_25b</name>
    <dbReference type="NCBI Taxonomy" id="1802672"/>
    <lineage>
        <taxon>Bacteria</taxon>
        <taxon>Candidatus Yanofskyibacteriota</taxon>
    </lineage>
</organism>
<dbReference type="AlphaFoldDB" id="A0A1F8F4A1"/>